<dbReference type="Proteomes" id="UP000516093">
    <property type="component" value="Chromosome"/>
</dbReference>
<sequence length="383" mass="43205">MLATPLHWGQFIATDTNELPDVPPIEVNGRELSEKRGLTDRALRNHIAQLIKSGAIVRKKFRGTRASFHVWMNPELIWETPFKGAGTAKLADACSTQTLPISTPNGKKVPDTEVLETLETLKIEITNVDKLGVALPTKVESRNPLLETEARNGRATKRKKNGAGGAPVTGTNELQPVGEFIHDQVLLKKMKLVTEFWEAAKALVYPSHRWSPKQERQAKNAIWSGVYHSFNNYDKCDWKAIQLALLQRLQLVRNHLQLHPDRYAPLPYSQHKPGSGYFDAENVRGFRGTEAWLKKVNKRKHSLKVVRALRLAITEVSQRNTIDRTSGIQIRTHERVHTLSTVQLIRYHEGILIGLGNAKALDCFYAKVANRVSKSTFKTISPR</sequence>
<protein>
    <submittedName>
        <fullName evidence="2">Uncharacterized protein</fullName>
    </submittedName>
</protein>
<dbReference type="RefSeq" id="WP_187731731.1">
    <property type="nucleotide sequence ID" value="NZ_BMFN01000003.1"/>
</dbReference>
<dbReference type="AlphaFoldDB" id="A0A7H0GT31"/>
<dbReference type="EMBL" id="CP060784">
    <property type="protein sequence ID" value="QNP51447.1"/>
    <property type="molecule type" value="Genomic_DNA"/>
</dbReference>
<organism evidence="2 3">
    <name type="scientific">Hymenobacter qilianensis</name>
    <dbReference type="NCBI Taxonomy" id="1385715"/>
    <lineage>
        <taxon>Bacteria</taxon>
        <taxon>Pseudomonadati</taxon>
        <taxon>Bacteroidota</taxon>
        <taxon>Cytophagia</taxon>
        <taxon>Cytophagales</taxon>
        <taxon>Hymenobacteraceae</taxon>
        <taxon>Hymenobacter</taxon>
    </lineage>
</organism>
<gene>
    <name evidence="2" type="ORF">H9L05_15665</name>
</gene>
<evidence type="ECO:0000313" key="3">
    <source>
        <dbReference type="Proteomes" id="UP000516093"/>
    </source>
</evidence>
<evidence type="ECO:0000256" key="1">
    <source>
        <dbReference type="SAM" id="MobiDB-lite"/>
    </source>
</evidence>
<evidence type="ECO:0000313" key="2">
    <source>
        <dbReference type="EMBL" id="QNP51447.1"/>
    </source>
</evidence>
<feature type="region of interest" description="Disordered" evidence="1">
    <location>
        <begin position="149"/>
        <end position="171"/>
    </location>
</feature>
<keyword evidence="3" id="KW-1185">Reference proteome</keyword>
<name>A0A7H0GT31_9BACT</name>
<proteinExistence type="predicted"/>
<reference evidence="2 3" key="1">
    <citation type="submission" date="2020-08" db="EMBL/GenBank/DDBJ databases">
        <title>Genome sequence of Hymenobacter qilianensis JCM 19763T.</title>
        <authorList>
            <person name="Hyun D.-W."/>
            <person name="Bae J.-W."/>
        </authorList>
    </citation>
    <scope>NUCLEOTIDE SEQUENCE [LARGE SCALE GENOMIC DNA]</scope>
    <source>
        <strain evidence="2 3">JCM 19763</strain>
    </source>
</reference>
<accession>A0A7H0GT31</accession>
<dbReference type="KEGG" id="hqi:H9L05_15665"/>